<feature type="non-terminal residue" evidence="2">
    <location>
        <position position="1"/>
    </location>
</feature>
<evidence type="ECO:0000256" key="1">
    <source>
        <dbReference type="SAM" id="MobiDB-lite"/>
    </source>
</evidence>
<sequence length="443" mass="48041">FNNNSNASSGASSVTSTTSSFEKLEDDSRSNEGSGALTSPGLMSSVKRHPADVVVKVEGGAICSSPGAVKKPTISVKDNLVQSRIMLSPDSVVKPPGNLTPSSTPGTPSAGQSPLDIAVTNPVSNIYPQTRPRSSPTSATAIATATASVTTVLQHPNPNMMTQSLVQIVRCSAPNSFPSPPQQSRSNSTDYRMGHAYRQPAPFRETYSQQRAPYSPDSVCYASRQQQPRQNGVHGIVTTPRAGASSHNQNARSYQNPNAVHQQYCNMYNGYNQTESNYSNYHRNSGYPGQVYHEDTGYIATPGSTNYGSYHGHMYASTQEMQSQQIHQLHGESNYYGDVHQNYGSQHQQQHQQHQMPNSYYEGMTHQGGDAANVPSHYAVSSPDQFPNNPGSTAVMTPPNSVRTDSSSDHFNSFHHFYGEPQSHHQNHHGSVSGENSNSSSDF</sequence>
<dbReference type="AlphaFoldDB" id="K7SV39"/>
<feature type="region of interest" description="Disordered" evidence="1">
    <location>
        <begin position="1"/>
        <end position="45"/>
    </location>
</feature>
<reference evidence="2" key="1">
    <citation type="submission" date="2012-01" db="EMBL/GenBank/DDBJ databases">
        <title>Phylogeny of Nepomorpha.</title>
        <authorList>
            <person name="Li M."/>
            <person name="Wang J."/>
            <person name="Liu H."/>
            <person name="Bu W."/>
        </authorList>
    </citation>
    <scope>NUCLEOTIDE SEQUENCE</scope>
</reference>
<feature type="region of interest" description="Disordered" evidence="1">
    <location>
        <begin position="335"/>
        <end position="443"/>
    </location>
</feature>
<feature type="non-terminal residue" evidence="2">
    <location>
        <position position="443"/>
    </location>
</feature>
<feature type="compositionally biased region" description="Polar residues" evidence="1">
    <location>
        <begin position="99"/>
        <end position="112"/>
    </location>
</feature>
<proteinExistence type="predicted"/>
<name>K7SV39_9HEMI</name>
<feature type="region of interest" description="Disordered" evidence="1">
    <location>
        <begin position="172"/>
        <end position="191"/>
    </location>
</feature>
<feature type="compositionally biased region" description="Low complexity" evidence="1">
    <location>
        <begin position="346"/>
        <end position="355"/>
    </location>
</feature>
<feature type="compositionally biased region" description="Polar residues" evidence="1">
    <location>
        <begin position="382"/>
        <end position="404"/>
    </location>
</feature>
<accession>K7SV39</accession>
<organism evidence="2">
    <name type="scientific">Cicadidae sp. 1 ML-2012</name>
    <dbReference type="NCBI Taxonomy" id="1249918"/>
    <lineage>
        <taxon>Eukaryota</taxon>
        <taxon>Metazoa</taxon>
        <taxon>Ecdysozoa</taxon>
        <taxon>Arthropoda</taxon>
        <taxon>Hexapoda</taxon>
        <taxon>Insecta</taxon>
        <taxon>Pterygota</taxon>
        <taxon>Neoptera</taxon>
        <taxon>Paraneoptera</taxon>
        <taxon>Hemiptera</taxon>
        <taxon>Auchenorrhyncha</taxon>
        <taxon>Cicadoidea</taxon>
        <taxon>Cicadidae</taxon>
    </lineage>
</organism>
<feature type="region of interest" description="Disordered" evidence="1">
    <location>
        <begin position="88"/>
        <end position="116"/>
    </location>
</feature>
<gene>
    <name evidence="2" type="primary">pb</name>
</gene>
<feature type="compositionally biased region" description="Low complexity" evidence="1">
    <location>
        <begin position="429"/>
        <end position="443"/>
    </location>
</feature>
<feature type="compositionally biased region" description="Low complexity" evidence="1">
    <location>
        <begin position="1"/>
        <end position="20"/>
    </location>
</feature>
<evidence type="ECO:0000313" key="2">
    <source>
        <dbReference type="EMBL" id="AFW04377.1"/>
    </source>
</evidence>
<protein>
    <submittedName>
        <fullName evidence="2">Proboscipedia</fullName>
    </submittedName>
</protein>
<dbReference type="EMBL" id="JQ409441">
    <property type="protein sequence ID" value="AFW04377.1"/>
    <property type="molecule type" value="Genomic_DNA"/>
</dbReference>